<dbReference type="Gene3D" id="2.130.10.10">
    <property type="entry name" value="YVTN repeat-like/Quinoprotein amine dehydrogenase"/>
    <property type="match status" value="1"/>
</dbReference>
<evidence type="ECO:0000256" key="1">
    <source>
        <dbReference type="SAM" id="MobiDB-lite"/>
    </source>
</evidence>
<dbReference type="SUPFAM" id="SSF63825">
    <property type="entry name" value="YWTD domain"/>
    <property type="match status" value="1"/>
</dbReference>
<evidence type="ECO:0008006" key="4">
    <source>
        <dbReference type="Google" id="ProtNLM"/>
    </source>
</evidence>
<evidence type="ECO:0000313" key="3">
    <source>
        <dbReference type="Proteomes" id="UP000000366"/>
    </source>
</evidence>
<keyword evidence="3" id="KW-1185">Reference proteome</keyword>
<proteinExistence type="predicted"/>
<dbReference type="HOGENOM" id="CLU_1309265_0_0_4"/>
<reference evidence="2 3" key="1">
    <citation type="journal article" date="2007" name="J. Bacteriol.">
        <title>Whole-genome analysis of the methyl tert-butyl ether-degrading beta-proteobacterium Methylibium petroleiphilum PM1.</title>
        <authorList>
            <person name="Kane S.R."/>
            <person name="Chakicherla A.Y."/>
            <person name="Chain P.S.G."/>
            <person name="Schmidt R."/>
            <person name="Shin M.W."/>
            <person name="Legler T.C."/>
            <person name="Scow K.M."/>
            <person name="Larimer F.W."/>
            <person name="Lucas S.M."/>
            <person name="Richardson P.M."/>
            <person name="Hristova K.R."/>
        </authorList>
    </citation>
    <scope>NUCLEOTIDE SEQUENCE [LARGE SCALE GENOMIC DNA]</scope>
    <source>
        <strain evidence="3">ATCC BAA-1232 / LMG 22953 / PM1</strain>
    </source>
</reference>
<dbReference type="STRING" id="420662.Mpe_A3608"/>
<dbReference type="EMBL" id="CP000555">
    <property type="protein sequence ID" value="ABM96561.1"/>
    <property type="molecule type" value="Genomic_DNA"/>
</dbReference>
<feature type="region of interest" description="Disordered" evidence="1">
    <location>
        <begin position="1"/>
        <end position="35"/>
    </location>
</feature>
<dbReference type="Proteomes" id="UP000000366">
    <property type="component" value="Chromosome"/>
</dbReference>
<evidence type="ECO:0000313" key="2">
    <source>
        <dbReference type="EMBL" id="ABM96561.1"/>
    </source>
</evidence>
<dbReference type="InterPro" id="IPR015943">
    <property type="entry name" value="WD40/YVTN_repeat-like_dom_sf"/>
</dbReference>
<sequence length="245" mass="25912">MGSTASAMTRNERNPTMSSSSNSSTLQSTSPARTAPAEIVREYGPFDGAERIHGVTHDGQRVWAATGERLVAFDPASGETTRTLACAADAGTAFDGKHLYQIAEARIDKIDPATGQVLASIPAPGEGRDSGLTWAEGSLWVGQYLDRKIHQIDPATGKILRTIESNRHVTGVTWVDGDLWHGTWEGDESELRRIDPASGGVLERLEMPAGTGVSGLESDGAGLLYCGGGASGKVRAVRRPRRAGT</sequence>
<protein>
    <recommendedName>
        <fullName evidence="4">Glutamine cyclotransferase</fullName>
    </recommendedName>
</protein>
<organism evidence="2 3">
    <name type="scientific">Methylibium petroleiphilum (strain ATCC BAA-1232 / LMG 22953 / PM1)</name>
    <dbReference type="NCBI Taxonomy" id="420662"/>
    <lineage>
        <taxon>Bacteria</taxon>
        <taxon>Pseudomonadati</taxon>
        <taxon>Pseudomonadota</taxon>
        <taxon>Betaproteobacteria</taxon>
        <taxon>Burkholderiales</taxon>
        <taxon>Sphaerotilaceae</taxon>
        <taxon>Methylibium</taxon>
    </lineage>
</organism>
<feature type="compositionally biased region" description="Low complexity" evidence="1">
    <location>
        <begin position="16"/>
        <end position="30"/>
    </location>
</feature>
<dbReference type="eggNOG" id="COG3391">
    <property type="taxonomic scope" value="Bacteria"/>
</dbReference>
<name>A2SLX2_METPP</name>
<dbReference type="AlphaFoldDB" id="A2SLX2"/>
<accession>A2SLX2</accession>
<gene>
    <name evidence="2" type="ordered locus">Mpe_A3608</name>
</gene>
<dbReference type="KEGG" id="mpt:Mpe_A3608"/>